<dbReference type="GO" id="GO:0005829">
    <property type="term" value="C:cytosol"/>
    <property type="evidence" value="ECO:0007669"/>
    <property type="project" value="TreeGrafter"/>
</dbReference>
<dbReference type="EMBL" id="CP060436">
    <property type="protein sequence ID" value="QPM91159.1"/>
    <property type="molecule type" value="Genomic_DNA"/>
</dbReference>
<dbReference type="SUPFAM" id="SSF46785">
    <property type="entry name" value="Winged helix' DNA-binding domain"/>
    <property type="match status" value="1"/>
</dbReference>
<proteinExistence type="predicted"/>
<dbReference type="GO" id="GO:0043565">
    <property type="term" value="F:sequence-specific DNA binding"/>
    <property type="evidence" value="ECO:0007669"/>
    <property type="project" value="InterPro"/>
</dbReference>
<dbReference type="CDD" id="cd00090">
    <property type="entry name" value="HTH_ARSR"/>
    <property type="match status" value="1"/>
</dbReference>
<evidence type="ECO:0000256" key="2">
    <source>
        <dbReference type="ARBA" id="ARBA00023125"/>
    </source>
</evidence>
<dbReference type="InterPro" id="IPR011008">
    <property type="entry name" value="Dimeric_a/b-barrel"/>
</dbReference>
<keyword evidence="6" id="KW-1185">Reference proteome</keyword>
<name>A0A418SIL6_9RHOB</name>
<dbReference type="PANTHER" id="PTHR30154">
    <property type="entry name" value="LEUCINE-RESPONSIVE REGULATORY PROTEIN"/>
    <property type="match status" value="1"/>
</dbReference>
<dbReference type="InterPro" id="IPR036390">
    <property type="entry name" value="WH_DNA-bd_sf"/>
</dbReference>
<dbReference type="SMART" id="SM00344">
    <property type="entry name" value="HTH_ASNC"/>
    <property type="match status" value="1"/>
</dbReference>
<dbReference type="GO" id="GO:0006524">
    <property type="term" value="P:alanine catabolic process"/>
    <property type="evidence" value="ECO:0007669"/>
    <property type="project" value="TreeGrafter"/>
</dbReference>
<dbReference type="KEGG" id="palw:PSAL_024080"/>
<dbReference type="Gene3D" id="1.10.10.10">
    <property type="entry name" value="Winged helix-like DNA-binding domain superfamily/Winged helix DNA-binding domain"/>
    <property type="match status" value="1"/>
</dbReference>
<dbReference type="InterPro" id="IPR000485">
    <property type="entry name" value="AsnC-type_HTH_dom"/>
</dbReference>
<dbReference type="Proteomes" id="UP000283786">
    <property type="component" value="Chromosome"/>
</dbReference>
<dbReference type="InterPro" id="IPR011991">
    <property type="entry name" value="ArsR-like_HTH"/>
</dbReference>
<dbReference type="PROSITE" id="PS00519">
    <property type="entry name" value="HTH_ASNC_1"/>
    <property type="match status" value="1"/>
</dbReference>
<evidence type="ECO:0000256" key="1">
    <source>
        <dbReference type="ARBA" id="ARBA00023015"/>
    </source>
</evidence>
<evidence type="ECO:0000256" key="4">
    <source>
        <dbReference type="ARBA" id="ARBA00023163"/>
    </source>
</evidence>
<dbReference type="PANTHER" id="PTHR30154:SF0">
    <property type="entry name" value="LEUCINE-RESPONSIVE REGULATORY PROTEIN"/>
    <property type="match status" value="1"/>
</dbReference>
<dbReference type="Gene3D" id="3.30.70.920">
    <property type="match status" value="1"/>
</dbReference>
<evidence type="ECO:0000313" key="5">
    <source>
        <dbReference type="EMBL" id="QPM91159.1"/>
    </source>
</evidence>
<dbReference type="SUPFAM" id="SSF54909">
    <property type="entry name" value="Dimeric alpha+beta barrel"/>
    <property type="match status" value="1"/>
</dbReference>
<dbReference type="GO" id="GO:0043201">
    <property type="term" value="P:response to L-leucine"/>
    <property type="evidence" value="ECO:0007669"/>
    <property type="project" value="TreeGrafter"/>
</dbReference>
<dbReference type="GO" id="GO:0006355">
    <property type="term" value="P:regulation of DNA-templated transcription"/>
    <property type="evidence" value="ECO:0007669"/>
    <property type="project" value="UniProtKB-ARBA"/>
</dbReference>
<dbReference type="PROSITE" id="PS50956">
    <property type="entry name" value="HTH_ASNC_2"/>
    <property type="match status" value="1"/>
</dbReference>
<keyword evidence="4" id="KW-0804">Transcription</keyword>
<sequence>MICLFSWPVVAIARELVLFSQSMTKIDDINRRILRELSRNGRISNLELAERVGLSPSACLRRVQDLERGGVILGYRAVTSAEAMGQGFLAYVSVGLSEHTKAAQEGFERAMAHAPEVRECHNITGTREYLLRIETADLGSYKRFHTDVLGTLPQVNALTTYVVMGSPKDERA</sequence>
<dbReference type="InterPro" id="IPR036388">
    <property type="entry name" value="WH-like_DNA-bd_sf"/>
</dbReference>
<reference evidence="5 6" key="1">
    <citation type="submission" date="2020-08" db="EMBL/GenBank/DDBJ databases">
        <title>Genome sequence of Rhodobacteraceae bacterium Lw-13e.</title>
        <authorList>
            <person name="Poehlein A."/>
            <person name="Wolter L."/>
            <person name="Daniel R."/>
            <person name="Brinkhoff T."/>
        </authorList>
    </citation>
    <scope>NUCLEOTIDE SEQUENCE [LARGE SCALE GENOMIC DNA]</scope>
    <source>
        <strain evidence="5 6">Lw-13e</strain>
    </source>
</reference>
<dbReference type="Pfam" id="PF13412">
    <property type="entry name" value="HTH_24"/>
    <property type="match status" value="1"/>
</dbReference>
<dbReference type="PRINTS" id="PR00033">
    <property type="entry name" value="HTHASNC"/>
</dbReference>
<dbReference type="InterPro" id="IPR019885">
    <property type="entry name" value="Tscrpt_reg_HTH_AsnC-type_CS"/>
</dbReference>
<gene>
    <name evidence="5" type="primary">lrp_3</name>
    <name evidence="5" type="ORF">PSAL_024080</name>
</gene>
<keyword evidence="1" id="KW-0805">Transcription regulation</keyword>
<protein>
    <submittedName>
        <fullName evidence="5">Leucine-responsive regulatory protein</fullName>
    </submittedName>
</protein>
<dbReference type="InterPro" id="IPR019888">
    <property type="entry name" value="Tscrpt_reg_AsnC-like"/>
</dbReference>
<keyword evidence="3" id="KW-0010">Activator</keyword>
<evidence type="ECO:0000256" key="3">
    <source>
        <dbReference type="ARBA" id="ARBA00023159"/>
    </source>
</evidence>
<keyword evidence="2" id="KW-0238">DNA-binding</keyword>
<organism evidence="5 6">
    <name type="scientific">Pseudooceanicola algae</name>
    <dbReference type="NCBI Taxonomy" id="1537215"/>
    <lineage>
        <taxon>Bacteria</taxon>
        <taxon>Pseudomonadati</taxon>
        <taxon>Pseudomonadota</taxon>
        <taxon>Alphaproteobacteria</taxon>
        <taxon>Rhodobacterales</taxon>
        <taxon>Paracoccaceae</taxon>
        <taxon>Pseudooceanicola</taxon>
    </lineage>
</organism>
<evidence type="ECO:0000313" key="6">
    <source>
        <dbReference type="Proteomes" id="UP000283786"/>
    </source>
</evidence>
<accession>A0A418SIL6</accession>
<dbReference type="Pfam" id="PF01037">
    <property type="entry name" value="AsnC_trans_reg"/>
    <property type="match status" value="1"/>
</dbReference>
<dbReference type="InterPro" id="IPR019887">
    <property type="entry name" value="Tscrpt_reg_AsnC/Lrp_C"/>
</dbReference>
<dbReference type="AlphaFoldDB" id="A0A418SIL6"/>